<dbReference type="KEGG" id="pdu:PDUR_16665"/>
<dbReference type="HAMAP" id="MF_00048">
    <property type="entry name" value="UPF0102"/>
    <property type="match status" value="1"/>
</dbReference>
<dbReference type="NCBIfam" id="NF009154">
    <property type="entry name" value="PRK12497.3-3"/>
    <property type="match status" value="1"/>
</dbReference>
<evidence type="ECO:0000256" key="1">
    <source>
        <dbReference type="ARBA" id="ARBA00006738"/>
    </source>
</evidence>
<dbReference type="RefSeq" id="WP_081949552.1">
    <property type="nucleotide sequence ID" value="NZ_CP009288.1"/>
</dbReference>
<name>A0A089HQM3_PAEDU</name>
<dbReference type="Pfam" id="PF02021">
    <property type="entry name" value="UPF0102"/>
    <property type="match status" value="1"/>
</dbReference>
<evidence type="ECO:0000256" key="2">
    <source>
        <dbReference type="HAMAP-Rule" id="MF_00048"/>
    </source>
</evidence>
<dbReference type="EMBL" id="CP009288">
    <property type="protein sequence ID" value="AIQ13367.1"/>
    <property type="molecule type" value="Genomic_DNA"/>
</dbReference>
<proteinExistence type="inferred from homology"/>
<comment type="similarity">
    <text evidence="1 2">Belongs to the UPF0102 family.</text>
</comment>
<keyword evidence="3" id="KW-0255">Endonuclease</keyword>
<evidence type="ECO:0000313" key="3">
    <source>
        <dbReference type="EMBL" id="AIQ13367.1"/>
    </source>
</evidence>
<accession>A0A089HQM3</accession>
<keyword evidence="4" id="KW-1185">Reference proteome</keyword>
<dbReference type="Proteomes" id="UP000029409">
    <property type="component" value="Chromosome"/>
</dbReference>
<dbReference type="Gene3D" id="3.40.1350.10">
    <property type="match status" value="1"/>
</dbReference>
<dbReference type="GO" id="GO:0003676">
    <property type="term" value="F:nucleic acid binding"/>
    <property type="evidence" value="ECO:0007669"/>
    <property type="project" value="InterPro"/>
</dbReference>
<dbReference type="PANTHER" id="PTHR34039:SF1">
    <property type="entry name" value="UPF0102 PROTEIN YRAN"/>
    <property type="match status" value="1"/>
</dbReference>
<dbReference type="PANTHER" id="PTHR34039">
    <property type="entry name" value="UPF0102 PROTEIN YRAN"/>
    <property type="match status" value="1"/>
</dbReference>
<organism evidence="3 4">
    <name type="scientific">Paenibacillus durus</name>
    <name type="common">Paenibacillus azotofixans</name>
    <dbReference type="NCBI Taxonomy" id="44251"/>
    <lineage>
        <taxon>Bacteria</taxon>
        <taxon>Bacillati</taxon>
        <taxon>Bacillota</taxon>
        <taxon>Bacilli</taxon>
        <taxon>Bacillales</taxon>
        <taxon>Paenibacillaceae</taxon>
        <taxon>Paenibacillus</taxon>
    </lineage>
</organism>
<gene>
    <name evidence="3" type="ORF">PDUR_16665</name>
</gene>
<reference evidence="3 4" key="1">
    <citation type="submission" date="2014-08" db="EMBL/GenBank/DDBJ databases">
        <title>Comparative genomics of the Paenibacillus odorifer group.</title>
        <authorList>
            <person name="den Bakker H.C."/>
            <person name="Tsai Y.-C."/>
            <person name="Martin N."/>
            <person name="Korlach J."/>
            <person name="Wiedmann M."/>
        </authorList>
    </citation>
    <scope>NUCLEOTIDE SEQUENCE [LARGE SCALE GENOMIC DNA]</scope>
    <source>
        <strain evidence="3 4">DSM 1735</strain>
    </source>
</reference>
<dbReference type="NCBIfam" id="NF009150">
    <property type="entry name" value="PRK12497.1-3"/>
    <property type="match status" value="1"/>
</dbReference>
<protein>
    <recommendedName>
        <fullName evidence="2">UPF0102 protein PDUR_16665</fullName>
    </recommendedName>
</protein>
<keyword evidence="3" id="KW-0378">Hydrolase</keyword>
<keyword evidence="3" id="KW-0540">Nuclease</keyword>
<dbReference type="InterPro" id="IPR011335">
    <property type="entry name" value="Restrct_endonuc-II-like"/>
</dbReference>
<dbReference type="InterPro" id="IPR003509">
    <property type="entry name" value="UPF0102_YraN-like"/>
</dbReference>
<dbReference type="InterPro" id="IPR011856">
    <property type="entry name" value="tRNA_endonuc-like_dom_sf"/>
</dbReference>
<dbReference type="STRING" id="44251.PDUR_16665"/>
<dbReference type="OrthoDB" id="9802516at2"/>
<dbReference type="GO" id="GO:0004519">
    <property type="term" value="F:endonuclease activity"/>
    <property type="evidence" value="ECO:0007669"/>
    <property type="project" value="UniProtKB-KW"/>
</dbReference>
<dbReference type="SUPFAM" id="SSF52980">
    <property type="entry name" value="Restriction endonuclease-like"/>
    <property type="match status" value="1"/>
</dbReference>
<dbReference type="eggNOG" id="COG0792">
    <property type="taxonomic scope" value="Bacteria"/>
</dbReference>
<sequence>MNELNELSGKAGNYAKSEEACYNRKQKGRAAEEAAVLYLSAKGYAIVERNWRCRTGEIDIIAEQGGRLVFVEVRSRSGSLAQGTPEESVDARKIDQVRRTAGVYMHANRQGERLVSFDVITVMLNRDLSVSSLNHICEAF</sequence>
<dbReference type="AlphaFoldDB" id="A0A089HQM3"/>
<dbReference type="CDD" id="cd20736">
    <property type="entry name" value="PoNe_Nuclease"/>
    <property type="match status" value="1"/>
</dbReference>
<evidence type="ECO:0000313" key="4">
    <source>
        <dbReference type="Proteomes" id="UP000029409"/>
    </source>
</evidence>